<feature type="non-terminal residue" evidence="1">
    <location>
        <position position="1"/>
    </location>
</feature>
<dbReference type="EMBL" id="NCSJ02000017">
    <property type="protein sequence ID" value="RFU34674.1"/>
    <property type="molecule type" value="Genomic_DNA"/>
</dbReference>
<dbReference type="InterPro" id="IPR051961">
    <property type="entry name" value="Fungal_Metabolite_Diox"/>
</dbReference>
<dbReference type="AlphaFoldDB" id="A0A3E2HMR2"/>
<dbReference type="SUPFAM" id="SSF51197">
    <property type="entry name" value="Clavaminate synthase-like"/>
    <property type="match status" value="1"/>
</dbReference>
<keyword evidence="2" id="KW-1185">Reference proteome</keyword>
<evidence type="ECO:0000313" key="2">
    <source>
        <dbReference type="Proteomes" id="UP000258309"/>
    </source>
</evidence>
<dbReference type="OMA" id="HAGMPNE"/>
<protein>
    <recommendedName>
        <fullName evidence="3">Phytanoyl-CoA dioxygenase</fullName>
    </recommendedName>
</protein>
<dbReference type="Pfam" id="PF05721">
    <property type="entry name" value="PhyH"/>
    <property type="match status" value="1"/>
</dbReference>
<reference evidence="1 2" key="1">
    <citation type="submission" date="2018-05" db="EMBL/GenBank/DDBJ databases">
        <title>Draft genome sequence of Scytalidium lignicola DSM 105466, a ubiquitous saprotrophic fungus.</title>
        <authorList>
            <person name="Buettner E."/>
            <person name="Gebauer A.M."/>
            <person name="Hofrichter M."/>
            <person name="Liers C."/>
            <person name="Kellner H."/>
        </authorList>
    </citation>
    <scope>NUCLEOTIDE SEQUENCE [LARGE SCALE GENOMIC DNA]</scope>
    <source>
        <strain evidence="1 2">DSM 105466</strain>
    </source>
</reference>
<dbReference type="Gene3D" id="2.60.120.620">
    <property type="entry name" value="q2cbj1_9rhob like domain"/>
    <property type="match status" value="1"/>
</dbReference>
<gene>
    <name evidence="1" type="ORF">B7463_g1675</name>
</gene>
<accession>A0A3E2HMR2</accession>
<dbReference type="Proteomes" id="UP000258309">
    <property type="component" value="Unassembled WGS sequence"/>
</dbReference>
<feature type="non-terminal residue" evidence="1">
    <location>
        <position position="383"/>
    </location>
</feature>
<sequence length="383" mass="42965">MGSIALESPDTAAGDAAADGPRLIYATPEELAAARYDNANVQAALEALHQDGFVVLKGVVDVAHVEAISAYMNVEADELVRNNAKPFNQGVNSNILQGPPLKDEKYLYNDIFFNPFVIQLMNTFVFPYTLPLFSPVVHLSHPHCKPPIPTPFHPPQLFNPPLQNILTPIFTPLTTQRNSYLGATPIWNFLTGNNALPKTSNLRQPVHKDIVFYHPQCPFFVIANIPLCPFNPSTGSTEFWLGSHAHTSGHDQVIAKQTDTLTNARLRVGEPICNVREEVVEERRKVRPPVQPVCEKGDVMLRDLRTWHAGMPNESEEYRIMLALGYQAQWYPNHTLRCKLPLSQGNFFMKHGGQPVEVRADLLPDDSDFQKLNDVFSFRHTND</sequence>
<organism evidence="1 2">
    <name type="scientific">Scytalidium lignicola</name>
    <name type="common">Hyphomycete</name>
    <dbReference type="NCBI Taxonomy" id="5539"/>
    <lineage>
        <taxon>Eukaryota</taxon>
        <taxon>Fungi</taxon>
        <taxon>Dikarya</taxon>
        <taxon>Ascomycota</taxon>
        <taxon>Pezizomycotina</taxon>
        <taxon>Leotiomycetes</taxon>
        <taxon>Leotiomycetes incertae sedis</taxon>
        <taxon>Scytalidium</taxon>
    </lineage>
</organism>
<dbReference type="PANTHER" id="PTHR37563:SF2">
    <property type="entry name" value="PHYTANOYL-COA DIOXYGENASE FAMILY PROTEIN (AFU_ORTHOLOGUE AFUA_2G03330)"/>
    <property type="match status" value="1"/>
</dbReference>
<proteinExistence type="predicted"/>
<dbReference type="InterPro" id="IPR008775">
    <property type="entry name" value="Phytyl_CoA_dOase-like"/>
</dbReference>
<dbReference type="OrthoDB" id="407832at2759"/>
<dbReference type="PANTHER" id="PTHR37563">
    <property type="entry name" value="PHYTANOYL-COA DIOXYGENASE FAMILY PROTEIN (AFU_ORTHOLOGUE AFUA_2G03330)"/>
    <property type="match status" value="1"/>
</dbReference>
<evidence type="ECO:0008006" key="3">
    <source>
        <dbReference type="Google" id="ProtNLM"/>
    </source>
</evidence>
<name>A0A3E2HMR2_SCYLI</name>
<comment type="caution">
    <text evidence="1">The sequence shown here is derived from an EMBL/GenBank/DDBJ whole genome shotgun (WGS) entry which is preliminary data.</text>
</comment>
<evidence type="ECO:0000313" key="1">
    <source>
        <dbReference type="EMBL" id="RFU34674.1"/>
    </source>
</evidence>